<dbReference type="InterPro" id="IPR036390">
    <property type="entry name" value="WH_DNA-bd_sf"/>
</dbReference>
<protein>
    <submittedName>
        <fullName evidence="7">DNA-binding transcriptional LysR family regulator</fullName>
    </submittedName>
</protein>
<reference evidence="7 8" key="1">
    <citation type="submission" date="2024-06" db="EMBL/GenBank/DDBJ databases">
        <title>Sorghum-associated microbial communities from plants grown in Nebraska, USA.</title>
        <authorList>
            <person name="Schachtman D."/>
        </authorList>
    </citation>
    <scope>NUCLEOTIDE SEQUENCE [LARGE SCALE GENOMIC DNA]</scope>
    <source>
        <strain evidence="7 8">2709</strain>
    </source>
</reference>
<keyword evidence="4" id="KW-0804">Transcription</keyword>
<evidence type="ECO:0000256" key="3">
    <source>
        <dbReference type="ARBA" id="ARBA00023125"/>
    </source>
</evidence>
<feature type="domain" description="HTH lysR-type" evidence="6">
    <location>
        <begin position="6"/>
        <end position="63"/>
    </location>
</feature>
<dbReference type="PANTHER" id="PTHR30537">
    <property type="entry name" value="HTH-TYPE TRANSCRIPTIONAL REGULATOR"/>
    <property type="match status" value="1"/>
</dbReference>
<evidence type="ECO:0000259" key="6">
    <source>
        <dbReference type="PROSITE" id="PS50931"/>
    </source>
</evidence>
<evidence type="ECO:0000313" key="8">
    <source>
        <dbReference type="Proteomes" id="UP001549320"/>
    </source>
</evidence>
<dbReference type="EMBL" id="JBEPSH010000004">
    <property type="protein sequence ID" value="MET4577233.1"/>
    <property type="molecule type" value="Genomic_DNA"/>
</dbReference>
<dbReference type="GO" id="GO:0003677">
    <property type="term" value="F:DNA binding"/>
    <property type="evidence" value="ECO:0007669"/>
    <property type="project" value="UniProtKB-KW"/>
</dbReference>
<dbReference type="Pfam" id="PF03466">
    <property type="entry name" value="LysR_substrate"/>
    <property type="match status" value="1"/>
</dbReference>
<dbReference type="PANTHER" id="PTHR30537:SF5">
    <property type="entry name" value="HTH-TYPE TRANSCRIPTIONAL ACTIVATOR TTDR-RELATED"/>
    <property type="match status" value="1"/>
</dbReference>
<dbReference type="SUPFAM" id="SSF53850">
    <property type="entry name" value="Periplasmic binding protein-like II"/>
    <property type="match status" value="1"/>
</dbReference>
<name>A0ABV2Q8N2_9BURK</name>
<keyword evidence="5" id="KW-0732">Signal</keyword>
<dbReference type="CDD" id="cd08422">
    <property type="entry name" value="PBP2_CrgA_like"/>
    <property type="match status" value="1"/>
</dbReference>
<evidence type="ECO:0000256" key="1">
    <source>
        <dbReference type="ARBA" id="ARBA00009437"/>
    </source>
</evidence>
<accession>A0ABV2Q8N2</accession>
<dbReference type="PROSITE" id="PS50931">
    <property type="entry name" value="HTH_LYSR"/>
    <property type="match status" value="1"/>
</dbReference>
<keyword evidence="3 7" id="KW-0238">DNA-binding</keyword>
<evidence type="ECO:0000256" key="2">
    <source>
        <dbReference type="ARBA" id="ARBA00023015"/>
    </source>
</evidence>
<dbReference type="InterPro" id="IPR036388">
    <property type="entry name" value="WH-like_DNA-bd_sf"/>
</dbReference>
<feature type="signal peptide" evidence="5">
    <location>
        <begin position="1"/>
        <end position="25"/>
    </location>
</feature>
<dbReference type="Gene3D" id="1.10.10.10">
    <property type="entry name" value="Winged helix-like DNA-binding domain superfamily/Winged helix DNA-binding domain"/>
    <property type="match status" value="1"/>
</dbReference>
<comment type="caution">
    <text evidence="7">The sequence shown here is derived from an EMBL/GenBank/DDBJ whole genome shotgun (WGS) entry which is preliminary data.</text>
</comment>
<gene>
    <name evidence="7" type="ORF">ABIE13_002344</name>
</gene>
<dbReference type="InterPro" id="IPR000847">
    <property type="entry name" value="LysR_HTH_N"/>
</dbReference>
<dbReference type="InterPro" id="IPR058163">
    <property type="entry name" value="LysR-type_TF_proteobact-type"/>
</dbReference>
<organism evidence="7 8">
    <name type="scientific">Ottowia thiooxydans</name>
    <dbReference type="NCBI Taxonomy" id="219182"/>
    <lineage>
        <taxon>Bacteria</taxon>
        <taxon>Pseudomonadati</taxon>
        <taxon>Pseudomonadota</taxon>
        <taxon>Betaproteobacteria</taxon>
        <taxon>Burkholderiales</taxon>
        <taxon>Comamonadaceae</taxon>
        <taxon>Ottowia</taxon>
    </lineage>
</organism>
<evidence type="ECO:0000313" key="7">
    <source>
        <dbReference type="EMBL" id="MET4577233.1"/>
    </source>
</evidence>
<evidence type="ECO:0000256" key="5">
    <source>
        <dbReference type="SAM" id="SignalP"/>
    </source>
</evidence>
<dbReference type="Gene3D" id="3.40.190.290">
    <property type="match status" value="1"/>
</dbReference>
<dbReference type="InterPro" id="IPR005119">
    <property type="entry name" value="LysR_subst-bd"/>
</dbReference>
<comment type="similarity">
    <text evidence="1">Belongs to the LysR transcriptional regulatory family.</text>
</comment>
<dbReference type="SUPFAM" id="SSF46785">
    <property type="entry name" value="Winged helix' DNA-binding domain"/>
    <property type="match status" value="1"/>
</dbReference>
<feature type="chain" id="PRO_5046593199" evidence="5">
    <location>
        <begin position="26"/>
        <end position="305"/>
    </location>
</feature>
<proteinExistence type="inferred from homology"/>
<dbReference type="Proteomes" id="UP001549320">
    <property type="component" value="Unassembled WGS sequence"/>
</dbReference>
<dbReference type="Pfam" id="PF00126">
    <property type="entry name" value="HTH_1"/>
    <property type="match status" value="1"/>
</dbReference>
<evidence type="ECO:0000256" key="4">
    <source>
        <dbReference type="ARBA" id="ARBA00023163"/>
    </source>
</evidence>
<keyword evidence="8" id="KW-1185">Reference proteome</keyword>
<sequence length="305" mass="34065">MTKKLDRLHLVLTFLAIAQHGNLSAAAKALGTTQPTVSRRLRDLEMLLGTRLAARTTHRFHLTPEGVELQRRAMVWADEWSEWEHDLKTTTSVPRGVLTIVGPHAYGSSFLMEAISQYRVAYPQVQVRLRLTDGAVDLIKEGADLWVCAGGSQDQTLHVRRLGLMRRILIASKDYPGRAIRQPEHLKDHPLIGLIPLVYDRLVLRSVRTEERREVRMQSAVATDGLLSSYRGVQLGMGVGAAAFWLCGPDLASGAVKRVLPSWELEPVPIEVVTVAGRFRPARIDAFVEILIRLMSNTQGFEPSR</sequence>
<dbReference type="PRINTS" id="PR00039">
    <property type="entry name" value="HTHLYSR"/>
</dbReference>
<keyword evidence="2" id="KW-0805">Transcription regulation</keyword>
<dbReference type="RefSeq" id="WP_354443436.1">
    <property type="nucleotide sequence ID" value="NZ_JBEPSH010000004.1"/>
</dbReference>